<dbReference type="PANTHER" id="PTHR43046">
    <property type="entry name" value="GDP-MANNOSE MANNOSYL HYDROLASE"/>
    <property type="match status" value="1"/>
</dbReference>
<accession>A0AAJ5RK20</accession>
<organism evidence="5 6">
    <name type="scientific">Lysinibacillus irui</name>
    <dbReference type="NCBI Taxonomy" id="2998077"/>
    <lineage>
        <taxon>Bacteria</taxon>
        <taxon>Bacillati</taxon>
        <taxon>Bacillota</taxon>
        <taxon>Bacilli</taxon>
        <taxon>Bacillales</taxon>
        <taxon>Bacillaceae</taxon>
        <taxon>Lysinibacillus</taxon>
    </lineage>
</organism>
<dbReference type="InterPro" id="IPR015797">
    <property type="entry name" value="NUDIX_hydrolase-like_dom_sf"/>
</dbReference>
<dbReference type="CDD" id="cd02883">
    <property type="entry name" value="NUDIX_Hydrolase"/>
    <property type="match status" value="1"/>
</dbReference>
<dbReference type="Gene3D" id="3.90.79.10">
    <property type="entry name" value="Nucleoside Triphosphate Pyrophosphohydrolase"/>
    <property type="match status" value="1"/>
</dbReference>
<dbReference type="Proteomes" id="UP001219585">
    <property type="component" value="Chromosome"/>
</dbReference>
<dbReference type="AlphaFoldDB" id="A0AAJ5RK20"/>
<protein>
    <submittedName>
        <fullName evidence="5">NUDIX hydrolase</fullName>
    </submittedName>
</protein>
<reference evidence="5" key="1">
    <citation type="submission" date="2022-11" db="EMBL/GenBank/DDBJ databases">
        <title>Lysinibacillus irui.</title>
        <authorList>
            <person name="Akintayo S.O."/>
        </authorList>
    </citation>
    <scope>NUCLEOTIDE SEQUENCE</scope>
    <source>
        <strain evidence="5">IRB4-01</strain>
    </source>
</reference>
<dbReference type="PRINTS" id="PR00502">
    <property type="entry name" value="NUDIXFAMILY"/>
</dbReference>
<evidence type="ECO:0000256" key="2">
    <source>
        <dbReference type="ARBA" id="ARBA00022801"/>
    </source>
</evidence>
<dbReference type="InterPro" id="IPR000086">
    <property type="entry name" value="NUDIX_hydrolase_dom"/>
</dbReference>
<dbReference type="InterPro" id="IPR020476">
    <property type="entry name" value="Nudix_hydrolase"/>
</dbReference>
<feature type="domain" description="Nudix hydrolase" evidence="4">
    <location>
        <begin position="6"/>
        <end position="125"/>
    </location>
</feature>
<dbReference type="PANTHER" id="PTHR43046:SF2">
    <property type="entry name" value="8-OXO-DGTP DIPHOSPHATASE-RELATED"/>
    <property type="match status" value="1"/>
</dbReference>
<proteinExistence type="inferred from homology"/>
<name>A0AAJ5RK20_9BACI</name>
<evidence type="ECO:0000259" key="4">
    <source>
        <dbReference type="PROSITE" id="PS51462"/>
    </source>
</evidence>
<dbReference type="PROSITE" id="PS51462">
    <property type="entry name" value="NUDIX"/>
    <property type="match status" value="1"/>
</dbReference>
<dbReference type="RefSeq" id="WP_274794248.1">
    <property type="nucleotide sequence ID" value="NZ_CP113527.1"/>
</dbReference>
<comment type="cofactor">
    <cofactor evidence="1">
        <name>Mg(2+)</name>
        <dbReference type="ChEBI" id="CHEBI:18420"/>
    </cofactor>
</comment>
<dbReference type="Pfam" id="PF00293">
    <property type="entry name" value="NUDIX"/>
    <property type="match status" value="1"/>
</dbReference>
<evidence type="ECO:0000313" key="6">
    <source>
        <dbReference type="Proteomes" id="UP001219585"/>
    </source>
</evidence>
<gene>
    <name evidence="5" type="ORF">OU989_17580</name>
</gene>
<dbReference type="EMBL" id="CP113527">
    <property type="protein sequence ID" value="WDV06052.1"/>
    <property type="molecule type" value="Genomic_DNA"/>
</dbReference>
<dbReference type="SUPFAM" id="SSF55811">
    <property type="entry name" value="Nudix"/>
    <property type="match status" value="1"/>
</dbReference>
<keyword evidence="2 3" id="KW-0378">Hydrolase</keyword>
<dbReference type="InterPro" id="IPR020084">
    <property type="entry name" value="NUDIX_hydrolase_CS"/>
</dbReference>
<dbReference type="GO" id="GO:0016787">
    <property type="term" value="F:hydrolase activity"/>
    <property type="evidence" value="ECO:0007669"/>
    <property type="project" value="UniProtKB-KW"/>
</dbReference>
<sequence>MRIIQLFKITSGAVVVDHQNKILLKKDPIRGWELPGGCVEKNETFKEAVIREVKEETGIDIEIIKFCGVSQEVKSNVCNMWWIGMPISGTCQTSNESLEVGFFDLETAFILIKNENFKRELITCLNNNRDPIYFE</sequence>
<comment type="similarity">
    <text evidence="3">Belongs to the Nudix hydrolase family.</text>
</comment>
<evidence type="ECO:0000256" key="3">
    <source>
        <dbReference type="RuleBase" id="RU003476"/>
    </source>
</evidence>
<dbReference type="KEGG" id="liu:OU989_17580"/>
<evidence type="ECO:0000256" key="1">
    <source>
        <dbReference type="ARBA" id="ARBA00001946"/>
    </source>
</evidence>
<dbReference type="PROSITE" id="PS00893">
    <property type="entry name" value="NUDIX_BOX"/>
    <property type="match status" value="1"/>
</dbReference>
<evidence type="ECO:0000313" key="5">
    <source>
        <dbReference type="EMBL" id="WDV06052.1"/>
    </source>
</evidence>